<dbReference type="PROSITE" id="PS50862">
    <property type="entry name" value="AA_TRNA_LIGASE_II"/>
    <property type="match status" value="1"/>
</dbReference>
<dbReference type="CDD" id="cd00779">
    <property type="entry name" value="ProRS_core_prok"/>
    <property type="match status" value="1"/>
</dbReference>
<dbReference type="InterPro" id="IPR004154">
    <property type="entry name" value="Anticodon-bd"/>
</dbReference>
<dbReference type="InterPro" id="IPR033730">
    <property type="entry name" value="ProRS_core_prok"/>
</dbReference>
<dbReference type="SUPFAM" id="SSF55826">
    <property type="entry name" value="YbaK/ProRS associated domain"/>
    <property type="match status" value="1"/>
</dbReference>
<keyword evidence="6 12" id="KW-0067">ATP-binding</keyword>
<evidence type="ECO:0000256" key="8">
    <source>
        <dbReference type="ARBA" id="ARBA00023146"/>
    </source>
</evidence>
<dbReference type="InterPro" id="IPR004500">
    <property type="entry name" value="Pro-tRNA-synth_IIa_bac-type"/>
</dbReference>
<dbReference type="AlphaFoldDB" id="A0A7K3PGS1"/>
<evidence type="ECO:0000256" key="12">
    <source>
        <dbReference type="HAMAP-Rule" id="MF_01569"/>
    </source>
</evidence>
<sequence>MANAPVQRMSKLMAKTLRDDPADAEVLSHKLLVRAGYVRRTAAGLWSWLPLGKKVLGNIERIVREEMDAIGAQEVQLPALLPREPYEATGRWQEYGPELFRLQDRKGGDYLLGPTHEEIFTLLVKDQASSYKDLPVILYQIQNKYRDEARPRAGILRGREFLMKDSYSFDVADEGLAESYALHRAAYQRIFERLGLDYRIVAATAGAMGGSKSEEFLAPAEAGEDTFADCPNCDYAANTEAITYTLTPVDATGTPAAEDIPTPETPTIETLAASLGVPASATLKNLLVKVDGEIVAVGVPGDREVDMDKVEAHFAPAAVELVTAEDFVGRPDLVRGYVGPQGLGEKVTYIADPRVAPGTAWITGANKADTHARNVVAGRDFEVDAYVDVVVVREGDPCPHCGTGLRLDRAIEIGHIFQLGRKYADALKLDVLGQNGKPARVTMGSYGIGVSRAVAALAEQHADDKGLVWSKEVAPADVHVVAAGKAVQTELALEVSDKLAAAGVRVLVDDRAGVSPGVKFTDAELIGVPQILVAGRRSAEGVVELKDRRTGEREEVTVEEAITRLTS</sequence>
<dbReference type="GO" id="GO:0005829">
    <property type="term" value="C:cytosol"/>
    <property type="evidence" value="ECO:0007669"/>
    <property type="project" value="TreeGrafter"/>
</dbReference>
<dbReference type="Gene3D" id="3.30.930.10">
    <property type="entry name" value="Bira Bifunctional Protein, Domain 2"/>
    <property type="match status" value="2"/>
</dbReference>
<evidence type="ECO:0000313" key="14">
    <source>
        <dbReference type="EMBL" id="NEB09083.1"/>
    </source>
</evidence>
<dbReference type="InterPro" id="IPR036754">
    <property type="entry name" value="YbaK/aa-tRNA-synt-asso_dom_sf"/>
</dbReference>
<keyword evidence="8 12" id="KW-0030">Aminoacyl-tRNA synthetase</keyword>
<dbReference type="Gene3D" id="3.90.960.10">
    <property type="entry name" value="YbaK/aminoacyl-tRNA synthetase-associated domain"/>
    <property type="match status" value="1"/>
</dbReference>
<dbReference type="PANTHER" id="PTHR42753:SF2">
    <property type="entry name" value="PROLINE--TRNA LIGASE"/>
    <property type="match status" value="1"/>
</dbReference>
<dbReference type="EMBL" id="JAAGMA010000229">
    <property type="protein sequence ID" value="NEB09083.1"/>
    <property type="molecule type" value="Genomic_DNA"/>
</dbReference>
<dbReference type="Pfam" id="PF04073">
    <property type="entry name" value="tRNA_edit"/>
    <property type="match status" value="1"/>
</dbReference>
<comment type="function">
    <text evidence="10 12">Catalyzes the attachment of proline to tRNA(Pro) in a two-step reaction: proline is first activated by ATP to form Pro-AMP and then transferred to the acceptor end of tRNA(Pro). As ProRS can inadvertently accommodate and process non-cognate amino acids such as alanine and cysteine, to avoid such errors it has two additional distinct editing activities against alanine. One activity is designated as 'pretransfer' editing and involves the tRNA(Pro)-independent hydrolysis of activated Ala-AMP. The other activity is designated 'posttransfer' editing and involves deacylation of mischarged Ala-tRNA(Pro). The misacylated Cys-tRNA(Pro) is not edited by ProRS.</text>
</comment>
<comment type="caution">
    <text evidence="14">The sequence shown here is derived from an EMBL/GenBank/DDBJ whole genome shotgun (WGS) entry which is preliminary data.</text>
</comment>
<organism evidence="14 15">
    <name type="scientific">Streptomyces coelicoflavus</name>
    <dbReference type="NCBI Taxonomy" id="285562"/>
    <lineage>
        <taxon>Bacteria</taxon>
        <taxon>Bacillati</taxon>
        <taxon>Actinomycetota</taxon>
        <taxon>Actinomycetes</taxon>
        <taxon>Kitasatosporales</taxon>
        <taxon>Streptomycetaceae</taxon>
        <taxon>Streptomyces</taxon>
    </lineage>
</organism>
<evidence type="ECO:0000256" key="4">
    <source>
        <dbReference type="ARBA" id="ARBA00022598"/>
    </source>
</evidence>
<evidence type="ECO:0000259" key="13">
    <source>
        <dbReference type="PROSITE" id="PS50862"/>
    </source>
</evidence>
<keyword evidence="7 12" id="KW-0648">Protein biosynthesis</keyword>
<reference evidence="14 15" key="1">
    <citation type="submission" date="2020-01" db="EMBL/GenBank/DDBJ databases">
        <title>Insect and environment-associated Actinomycetes.</title>
        <authorList>
            <person name="Currrie C."/>
            <person name="Chevrette M."/>
            <person name="Carlson C."/>
            <person name="Stubbendieck R."/>
            <person name="Wendt-Pienkowski E."/>
        </authorList>
    </citation>
    <scope>NUCLEOTIDE SEQUENCE [LARGE SCALE GENOMIC DNA]</scope>
    <source>
        <strain evidence="14 15">SID14163</strain>
    </source>
</reference>
<comment type="subcellular location">
    <subcellularLocation>
        <location evidence="1 12">Cytoplasm</location>
    </subcellularLocation>
</comment>
<dbReference type="PRINTS" id="PR01046">
    <property type="entry name" value="TRNASYNTHPRO"/>
</dbReference>
<dbReference type="InterPro" id="IPR036621">
    <property type="entry name" value="Anticodon-bd_dom_sf"/>
</dbReference>
<dbReference type="Proteomes" id="UP000470446">
    <property type="component" value="Unassembled WGS sequence"/>
</dbReference>
<dbReference type="InterPro" id="IPR023717">
    <property type="entry name" value="Pro-tRNA-Synthase_IIa_type1"/>
</dbReference>
<dbReference type="FunFam" id="3.30.930.10:FF:000065">
    <property type="entry name" value="Proline--tRNA ligase"/>
    <property type="match status" value="1"/>
</dbReference>
<evidence type="ECO:0000256" key="3">
    <source>
        <dbReference type="ARBA" id="ARBA00022490"/>
    </source>
</evidence>
<dbReference type="GO" id="GO:0002161">
    <property type="term" value="F:aminoacyl-tRNA deacylase activity"/>
    <property type="evidence" value="ECO:0007669"/>
    <property type="project" value="InterPro"/>
</dbReference>
<feature type="domain" description="Aminoacyl-transfer RNA synthetases class-II family profile" evidence="13">
    <location>
        <begin position="58"/>
        <end position="475"/>
    </location>
</feature>
<dbReference type="GO" id="GO:0004827">
    <property type="term" value="F:proline-tRNA ligase activity"/>
    <property type="evidence" value="ECO:0007669"/>
    <property type="project" value="UniProtKB-UniRule"/>
</dbReference>
<dbReference type="RefSeq" id="WP_164244795.1">
    <property type="nucleotide sequence ID" value="NZ_JAAGMA010000229.1"/>
</dbReference>
<dbReference type="SUPFAM" id="SSF55681">
    <property type="entry name" value="Class II aaRS and biotin synthetases"/>
    <property type="match status" value="1"/>
</dbReference>
<accession>A0A7K3PGS1</accession>
<keyword evidence="4 12" id="KW-0436">Ligase</keyword>
<dbReference type="InterPro" id="IPR007214">
    <property type="entry name" value="YbaK/aa-tRNA-synth-assoc-dom"/>
</dbReference>
<dbReference type="Pfam" id="PF00587">
    <property type="entry name" value="tRNA-synt_2b"/>
    <property type="match status" value="1"/>
</dbReference>
<dbReference type="InterPro" id="IPR045864">
    <property type="entry name" value="aa-tRNA-synth_II/BPL/LPL"/>
</dbReference>
<dbReference type="SUPFAM" id="SSF52954">
    <property type="entry name" value="Class II aaRS ABD-related"/>
    <property type="match status" value="1"/>
</dbReference>
<evidence type="ECO:0000256" key="6">
    <source>
        <dbReference type="ARBA" id="ARBA00022840"/>
    </source>
</evidence>
<dbReference type="NCBIfam" id="NF006625">
    <property type="entry name" value="PRK09194.1"/>
    <property type="match status" value="1"/>
</dbReference>
<evidence type="ECO:0000256" key="7">
    <source>
        <dbReference type="ARBA" id="ARBA00022917"/>
    </source>
</evidence>
<dbReference type="Pfam" id="PF03129">
    <property type="entry name" value="HGTP_anticodon"/>
    <property type="match status" value="1"/>
</dbReference>
<dbReference type="PANTHER" id="PTHR42753">
    <property type="entry name" value="MITOCHONDRIAL RIBOSOME PROTEIN L39/PROLYL-TRNA LIGASE FAMILY MEMBER"/>
    <property type="match status" value="1"/>
</dbReference>
<keyword evidence="3 12" id="KW-0963">Cytoplasm</keyword>
<evidence type="ECO:0000256" key="9">
    <source>
        <dbReference type="ARBA" id="ARBA00047671"/>
    </source>
</evidence>
<evidence type="ECO:0000256" key="11">
    <source>
        <dbReference type="ARBA" id="ARBA00060755"/>
    </source>
</evidence>
<protein>
    <recommendedName>
        <fullName evidence="12">Proline--tRNA ligase</fullName>
        <ecNumber evidence="12">6.1.1.15</ecNumber>
    </recommendedName>
    <alternativeName>
        <fullName evidence="12">Prolyl-tRNA synthetase</fullName>
        <shortName evidence="12">ProRS</shortName>
    </alternativeName>
</protein>
<evidence type="ECO:0000256" key="5">
    <source>
        <dbReference type="ARBA" id="ARBA00022741"/>
    </source>
</evidence>
<dbReference type="InterPro" id="IPR044140">
    <property type="entry name" value="ProRS_anticodon_short"/>
</dbReference>
<comment type="domain">
    <text evidence="12">Consists of three domains: the N-terminal catalytic domain, the editing domain and the C-terminal anticodon-binding domain.</text>
</comment>
<comment type="catalytic activity">
    <reaction evidence="9 12">
        <text>tRNA(Pro) + L-proline + ATP = L-prolyl-tRNA(Pro) + AMP + diphosphate</text>
        <dbReference type="Rhea" id="RHEA:14305"/>
        <dbReference type="Rhea" id="RHEA-COMP:9700"/>
        <dbReference type="Rhea" id="RHEA-COMP:9702"/>
        <dbReference type="ChEBI" id="CHEBI:30616"/>
        <dbReference type="ChEBI" id="CHEBI:33019"/>
        <dbReference type="ChEBI" id="CHEBI:60039"/>
        <dbReference type="ChEBI" id="CHEBI:78442"/>
        <dbReference type="ChEBI" id="CHEBI:78532"/>
        <dbReference type="ChEBI" id="CHEBI:456215"/>
        <dbReference type="EC" id="6.1.1.15"/>
    </reaction>
</comment>
<dbReference type="InterPro" id="IPR006195">
    <property type="entry name" value="aa-tRNA-synth_II"/>
</dbReference>
<dbReference type="InterPro" id="IPR002314">
    <property type="entry name" value="aa-tRNA-synt_IIb"/>
</dbReference>
<dbReference type="CDD" id="cd00861">
    <property type="entry name" value="ProRS_anticodon_short"/>
    <property type="match status" value="1"/>
</dbReference>
<dbReference type="InterPro" id="IPR002316">
    <property type="entry name" value="Pro-tRNA-ligase_IIa"/>
</dbReference>
<keyword evidence="5 12" id="KW-0547">Nucleotide-binding</keyword>
<dbReference type="FunFam" id="3.30.930.10:FF:000066">
    <property type="entry name" value="Proline--tRNA ligase"/>
    <property type="match status" value="1"/>
</dbReference>
<evidence type="ECO:0000256" key="1">
    <source>
        <dbReference type="ARBA" id="ARBA00004496"/>
    </source>
</evidence>
<name>A0A7K3PGS1_9ACTN</name>
<dbReference type="GO" id="GO:0005524">
    <property type="term" value="F:ATP binding"/>
    <property type="evidence" value="ECO:0007669"/>
    <property type="project" value="UniProtKB-UniRule"/>
</dbReference>
<gene>
    <name evidence="12" type="primary">proS</name>
    <name evidence="14" type="ORF">G3I32_09370</name>
</gene>
<dbReference type="NCBIfam" id="TIGR00409">
    <property type="entry name" value="proS_fam_II"/>
    <property type="match status" value="1"/>
</dbReference>
<dbReference type="InterPro" id="IPR050062">
    <property type="entry name" value="Pro-tRNA_synthetase"/>
</dbReference>
<dbReference type="EC" id="6.1.1.15" evidence="12"/>
<comment type="subunit">
    <text evidence="2 12">Homodimer.</text>
</comment>
<evidence type="ECO:0000313" key="15">
    <source>
        <dbReference type="Proteomes" id="UP000470446"/>
    </source>
</evidence>
<proteinExistence type="inferred from homology"/>
<comment type="similarity">
    <text evidence="11 12">Belongs to the class-II aminoacyl-tRNA synthetase family. ProS type 1 subfamily.</text>
</comment>
<dbReference type="HAMAP" id="MF_01569">
    <property type="entry name" value="Pro_tRNA_synth_type1"/>
    <property type="match status" value="1"/>
</dbReference>
<dbReference type="GO" id="GO:0006433">
    <property type="term" value="P:prolyl-tRNA aminoacylation"/>
    <property type="evidence" value="ECO:0007669"/>
    <property type="project" value="UniProtKB-UniRule"/>
</dbReference>
<dbReference type="Gene3D" id="3.40.50.800">
    <property type="entry name" value="Anticodon-binding domain"/>
    <property type="match status" value="1"/>
</dbReference>
<evidence type="ECO:0000256" key="2">
    <source>
        <dbReference type="ARBA" id="ARBA00011738"/>
    </source>
</evidence>
<evidence type="ECO:0000256" key="10">
    <source>
        <dbReference type="ARBA" id="ARBA00053664"/>
    </source>
</evidence>